<dbReference type="Proteomes" id="UP000633509">
    <property type="component" value="Unassembled WGS sequence"/>
</dbReference>
<feature type="region of interest" description="Disordered" evidence="1">
    <location>
        <begin position="1439"/>
        <end position="1469"/>
    </location>
</feature>
<accession>A0ABR9M1L7</accession>
<feature type="region of interest" description="Disordered" evidence="1">
    <location>
        <begin position="1253"/>
        <end position="1297"/>
    </location>
</feature>
<dbReference type="InterPro" id="IPR024975">
    <property type="entry name" value="NOV_C"/>
</dbReference>
<dbReference type="RefSeq" id="WP_192787286.1">
    <property type="nucleotide sequence ID" value="NZ_JADBEK010000001.1"/>
</dbReference>
<sequence length="1469" mass="160020">MSEQKRRTLSKSSDYLDTLATTLRDLGGATTIPHELTQNADDAGNATTIRFTVTEDALTVWNDGTFTDCGEGGDNCPWPKRCDLHAFRRFAGRTKAGDASTTGAFGVGFTSVYQITDAPELLYGDEHWILDETAPEDQRLRSCDGQCARAHVGPGTTFVLPWARAASLLRAKLEVPPVSDETIAELEMALIEDARATVLFLQHVTSIELDTTRGRFRIEREDVEDGVVVHDGASSTRWLTIQSDFQTDARLLVERAEGLIPQERSTTVTIAVPVDESIKSGVLYATLPTQTPSGLPANVNATFFPSTDRKSVRFESSGYYSEWNRAAISAVARGIAKEAGRIADRLGVPAFWEFLGGITDLSRGSSTDQQNHAAAYLSALRQAVPRLPVVDTIGGTRALPKDVLLPAGTELYESGQVLAKIGLPMVAEHLHRRLHTNTLYTNYGIRPLTGRDVVEQLKSKGITEAFDLSDGPLDRDELIQVLNTLERLQGKVANLDGIEDVAIVPCRNGTVALPSKVVWPASEDDGTLFEVLVDDLMIADVETIETHCPGLRDACPPLDVACAARILHDVAAEALGVLADSLLEWLNRNLVGIIDSTTRQKIAELPIFPTASGFAPLTKLSLPNDFRDPIGVATLVVDTAARDYRKLLSELGARPLNIIDYIRLHALPAAEAGRISIEQATELLKLIAVHQEELARLQKSLASVALVPCTDEQLHPASGVHLPSRDISTLAPALPVALTAGVAPSVLEWLGVQKLPSDHALTLAVQGLVGAEEDPDASIVGAVLRTLQARDDLPESPPELLTTQRWLPLKRGGRAKPSEVLPANARHLYGTQGNELGLASDVQNHYFTQLTWLGMPSAPPVRTVVAHLQHCATTGSEMSADVYRVLSDNADQLAVRQLRGTLCVHLGGGRFVVPSMVFWQQPPFGRWGTALSEDWLRYKPFFDVVGVKHEPGPTEIKAVLRSILHEYGTDWVDQEGKDAIHGCWSRLSELLGHAEAGTVLPALGRMRSALDARGILARPDELFFEDSRALHKRFPQLAHNVIPRVHGTWLALAEAGVRRVEELIKAKVVDVDTRVDTQLPARIADRMSALRRVFDEDQLLDELQELTILRAPRLQVSYRAELFGHPYEIGPEPADAIYLPDEGHLVYADGASDRALARELARAIAPDDDPGPFAMRLEPILSATSPEDAHRALDDFGIAKLDTAEHEIAWSPTADVDDDAIGAEDYVYTPPAVAGAQGYVDGSSNGEAVELARDNASDGEKEHRRGTGTGGGGVKGTGERRRTDGGPDTRTGRQNRLRTYVVETDEDEGDRGTVGDEAPDLSPIDIAGVARVLEYERKCGRNPREMAHSNAGFDVESYDRRGELVRRIEIKSTGGEWSVAGVMLSRRQHGQAVEDGDLFWLYVVENAQNDNFKIYRIQNPAGRIDYFGFDGGWKDVAEPDIERDESGTSTARSTRGLLDLSPGHSPGTG</sequence>
<comment type="caution">
    <text evidence="4">The sequence shown here is derived from an EMBL/GenBank/DDBJ whole genome shotgun (WGS) entry which is preliminary data.</text>
</comment>
<reference evidence="4 5" key="1">
    <citation type="submission" date="2020-10" db="EMBL/GenBank/DDBJ databases">
        <title>Sequencing the genomes of 1000 actinobacteria strains.</title>
        <authorList>
            <person name="Klenk H.-P."/>
        </authorList>
    </citation>
    <scope>NUCLEOTIDE SEQUENCE [LARGE SCALE GENOMIC DNA]</scope>
    <source>
        <strain evidence="4 5">DSM 43173</strain>
    </source>
</reference>
<evidence type="ECO:0000313" key="4">
    <source>
        <dbReference type="EMBL" id="MBE1586778.1"/>
    </source>
</evidence>
<dbReference type="EMBL" id="JADBEK010000001">
    <property type="protein sequence ID" value="MBE1586778.1"/>
    <property type="molecule type" value="Genomic_DNA"/>
</dbReference>
<evidence type="ECO:0000259" key="3">
    <source>
        <dbReference type="Pfam" id="PF25794"/>
    </source>
</evidence>
<feature type="domain" description="Protein NO VEIN C-terminal" evidence="2">
    <location>
        <begin position="1331"/>
        <end position="1416"/>
    </location>
</feature>
<keyword evidence="5" id="KW-1185">Reference proteome</keyword>
<dbReference type="SUPFAM" id="SSF55874">
    <property type="entry name" value="ATPase domain of HSP90 chaperone/DNA topoisomerase II/histidine kinase"/>
    <property type="match status" value="1"/>
</dbReference>
<feature type="domain" description="Sacsin/Nov" evidence="3">
    <location>
        <begin position="17"/>
        <end position="131"/>
    </location>
</feature>
<dbReference type="InterPro" id="IPR036890">
    <property type="entry name" value="HATPase_C_sf"/>
</dbReference>
<protein>
    <recommendedName>
        <fullName evidence="6">Protein NO VEIN C-terminal domain-containing protein</fullName>
    </recommendedName>
</protein>
<gene>
    <name evidence="4" type="ORF">H4W80_005036</name>
</gene>
<evidence type="ECO:0000256" key="1">
    <source>
        <dbReference type="SAM" id="MobiDB-lite"/>
    </source>
</evidence>
<name>A0ABR9M1L7_9ACTN</name>
<dbReference type="PANTHER" id="PTHR46919:SF2">
    <property type="entry name" value="SACSIN"/>
    <property type="match status" value="1"/>
</dbReference>
<dbReference type="NCBIfam" id="NF047352">
    <property type="entry name" value="P_loop_sacsin"/>
    <property type="match status" value="1"/>
</dbReference>
<organism evidence="4 5">
    <name type="scientific">Nonomuraea angiospora</name>
    <dbReference type="NCBI Taxonomy" id="46172"/>
    <lineage>
        <taxon>Bacteria</taxon>
        <taxon>Bacillati</taxon>
        <taxon>Actinomycetota</taxon>
        <taxon>Actinomycetes</taxon>
        <taxon>Streptosporangiales</taxon>
        <taxon>Streptosporangiaceae</taxon>
        <taxon>Nonomuraea</taxon>
    </lineage>
</organism>
<dbReference type="Pfam" id="PF13020">
    <property type="entry name" value="NOV_C"/>
    <property type="match status" value="1"/>
</dbReference>
<feature type="compositionally biased region" description="Basic and acidic residues" evidence="1">
    <location>
        <begin position="1277"/>
        <end position="1291"/>
    </location>
</feature>
<evidence type="ECO:0008006" key="6">
    <source>
        <dbReference type="Google" id="ProtNLM"/>
    </source>
</evidence>
<evidence type="ECO:0000313" key="5">
    <source>
        <dbReference type="Proteomes" id="UP000633509"/>
    </source>
</evidence>
<feature type="compositionally biased region" description="Basic and acidic residues" evidence="1">
    <location>
        <begin position="1253"/>
        <end position="1265"/>
    </location>
</feature>
<dbReference type="PANTHER" id="PTHR46919">
    <property type="entry name" value="ZINC FINGER, C3HC4 TYPE (RING FINGER) FAMILY PROTEIN"/>
    <property type="match status" value="1"/>
</dbReference>
<dbReference type="Pfam" id="PF25794">
    <property type="entry name" value="SACS"/>
    <property type="match status" value="1"/>
</dbReference>
<evidence type="ECO:0000259" key="2">
    <source>
        <dbReference type="Pfam" id="PF13020"/>
    </source>
</evidence>
<feature type="compositionally biased region" description="Gly residues" evidence="1">
    <location>
        <begin position="1267"/>
        <end position="1276"/>
    </location>
</feature>
<dbReference type="InterPro" id="IPR058210">
    <property type="entry name" value="SACS/Nov_dom"/>
</dbReference>
<proteinExistence type="predicted"/>